<organism evidence="5 6">
    <name type="scientific">Algisphaera agarilytica</name>
    <dbReference type="NCBI Taxonomy" id="1385975"/>
    <lineage>
        <taxon>Bacteria</taxon>
        <taxon>Pseudomonadati</taxon>
        <taxon>Planctomycetota</taxon>
        <taxon>Phycisphaerae</taxon>
        <taxon>Phycisphaerales</taxon>
        <taxon>Phycisphaeraceae</taxon>
        <taxon>Algisphaera</taxon>
    </lineage>
</organism>
<dbReference type="GO" id="GO:0005829">
    <property type="term" value="C:cytosol"/>
    <property type="evidence" value="ECO:0007669"/>
    <property type="project" value="TreeGrafter"/>
</dbReference>
<evidence type="ECO:0000313" key="6">
    <source>
        <dbReference type="Proteomes" id="UP000541810"/>
    </source>
</evidence>
<dbReference type="InterPro" id="IPR014030">
    <property type="entry name" value="Ketoacyl_synth_N"/>
</dbReference>
<dbReference type="EMBL" id="JACHGY010000001">
    <property type="protein sequence ID" value="MBB6429279.1"/>
    <property type="molecule type" value="Genomic_DNA"/>
</dbReference>
<dbReference type="SUPFAM" id="SSF53901">
    <property type="entry name" value="Thiolase-like"/>
    <property type="match status" value="2"/>
</dbReference>
<dbReference type="SMART" id="SM00825">
    <property type="entry name" value="PKS_KS"/>
    <property type="match status" value="1"/>
</dbReference>
<dbReference type="NCBIfam" id="NF005589">
    <property type="entry name" value="PRK07314.1"/>
    <property type="match status" value="1"/>
</dbReference>
<keyword evidence="5" id="KW-0012">Acyltransferase</keyword>
<dbReference type="GO" id="GO:0006633">
    <property type="term" value="P:fatty acid biosynthetic process"/>
    <property type="evidence" value="ECO:0007669"/>
    <property type="project" value="TreeGrafter"/>
</dbReference>
<comment type="similarity">
    <text evidence="1 3">Belongs to the thiolase-like superfamily. Beta-ketoacyl-ACP synthases family.</text>
</comment>
<dbReference type="Proteomes" id="UP000541810">
    <property type="component" value="Unassembled WGS sequence"/>
</dbReference>
<accession>A0A7X0H7J8</accession>
<dbReference type="RefSeq" id="WP_184676865.1">
    <property type="nucleotide sequence ID" value="NZ_JACHGY010000001.1"/>
</dbReference>
<dbReference type="InterPro" id="IPR014031">
    <property type="entry name" value="Ketoacyl_synth_C"/>
</dbReference>
<proteinExistence type="inferred from homology"/>
<dbReference type="Gene3D" id="3.40.47.10">
    <property type="match status" value="1"/>
</dbReference>
<feature type="domain" description="Ketosynthase family 3 (KS3)" evidence="4">
    <location>
        <begin position="3"/>
        <end position="435"/>
    </location>
</feature>
<evidence type="ECO:0000256" key="3">
    <source>
        <dbReference type="RuleBase" id="RU003694"/>
    </source>
</evidence>
<dbReference type="CDD" id="cd00834">
    <property type="entry name" value="KAS_I_II"/>
    <property type="match status" value="1"/>
</dbReference>
<name>A0A7X0H7J8_9BACT</name>
<dbReference type="InterPro" id="IPR020841">
    <property type="entry name" value="PKS_Beta-ketoAc_synthase_dom"/>
</dbReference>
<keyword evidence="2 3" id="KW-0808">Transferase</keyword>
<dbReference type="AlphaFoldDB" id="A0A7X0H7J8"/>
<evidence type="ECO:0000259" key="4">
    <source>
        <dbReference type="PROSITE" id="PS52004"/>
    </source>
</evidence>
<dbReference type="PANTHER" id="PTHR11712:SF336">
    <property type="entry name" value="3-OXOACYL-[ACYL-CARRIER-PROTEIN] SYNTHASE, MITOCHONDRIAL"/>
    <property type="match status" value="1"/>
</dbReference>
<dbReference type="InterPro" id="IPR016039">
    <property type="entry name" value="Thiolase-like"/>
</dbReference>
<dbReference type="Pfam" id="PF02801">
    <property type="entry name" value="Ketoacyl-synt_C"/>
    <property type="match status" value="1"/>
</dbReference>
<gene>
    <name evidence="5" type="ORF">HNQ40_001085</name>
</gene>
<dbReference type="Pfam" id="PF00109">
    <property type="entry name" value="ketoacyl-synt"/>
    <property type="match status" value="1"/>
</dbReference>
<dbReference type="InterPro" id="IPR000794">
    <property type="entry name" value="Beta-ketoacyl_synthase"/>
</dbReference>
<dbReference type="PROSITE" id="PS52004">
    <property type="entry name" value="KS3_2"/>
    <property type="match status" value="1"/>
</dbReference>
<dbReference type="EC" id="2.3.1.179" evidence="5"/>
<dbReference type="GO" id="GO:0004315">
    <property type="term" value="F:3-oxoacyl-[acyl-carrier-protein] synthase activity"/>
    <property type="evidence" value="ECO:0007669"/>
    <property type="project" value="UniProtKB-EC"/>
</dbReference>
<sequence>MSKPKIVITGMGWVTPLGQDLETVWNALLTGQSGVDRTSHFDASTFPTTFSAEVKDYDWTTYVKDPSLHEGIGLNTSFALGAAAQAWKQSGLAEYADLDPTRLGLYLGAGEGSLDFENYAASNLAGWDAEARAIDGKAWAQTATQIMDATREIEQEPNMPLAHLALEFNAQGPAYNCLTACAASTQAIGEAAHVLQRGDADVMLTGGCHTMIHPLGVTGFNRLTALSNRNDDPTTASRPFSVDRDGFVMGEGGGIIVLETEEHAKARGATILAEVAGYGSTADAYRITDIHPDGRGGAAAMQQALDNADVSIDQVDWIAAHGTSTKENDSIETRAIKAVFQQNDDPATVPPVSSIKSMMGHLIAAAGVVQAIAAVLAIRDGKLPPTAHLETPAPELDLDYIPKEARDLTGDGGVNVCLSNSFGFGGQNDTIVIRRA</sequence>
<protein>
    <submittedName>
        <fullName evidence="5">3-oxoacyl-[acyl-carrier-protein] synthase II</fullName>
        <ecNumber evidence="5">2.3.1.179</ecNumber>
    </submittedName>
</protein>
<comment type="caution">
    <text evidence="5">The sequence shown here is derived from an EMBL/GenBank/DDBJ whole genome shotgun (WGS) entry which is preliminary data.</text>
</comment>
<evidence type="ECO:0000313" key="5">
    <source>
        <dbReference type="EMBL" id="MBB6429279.1"/>
    </source>
</evidence>
<dbReference type="PANTHER" id="PTHR11712">
    <property type="entry name" value="POLYKETIDE SYNTHASE-RELATED"/>
    <property type="match status" value="1"/>
</dbReference>
<keyword evidence="6" id="KW-1185">Reference proteome</keyword>
<reference evidence="5 6" key="1">
    <citation type="submission" date="2020-08" db="EMBL/GenBank/DDBJ databases">
        <title>Genomic Encyclopedia of Type Strains, Phase IV (KMG-IV): sequencing the most valuable type-strain genomes for metagenomic binning, comparative biology and taxonomic classification.</title>
        <authorList>
            <person name="Goeker M."/>
        </authorList>
    </citation>
    <scope>NUCLEOTIDE SEQUENCE [LARGE SCALE GENOMIC DNA]</scope>
    <source>
        <strain evidence="5 6">DSM 103725</strain>
    </source>
</reference>
<evidence type="ECO:0000256" key="1">
    <source>
        <dbReference type="ARBA" id="ARBA00008467"/>
    </source>
</evidence>
<evidence type="ECO:0000256" key="2">
    <source>
        <dbReference type="ARBA" id="ARBA00022679"/>
    </source>
</evidence>